<feature type="transmembrane region" description="Helical" evidence="16">
    <location>
        <begin position="121"/>
        <end position="143"/>
    </location>
</feature>
<feature type="transmembrane region" description="Helical" evidence="16">
    <location>
        <begin position="155"/>
        <end position="173"/>
    </location>
</feature>
<gene>
    <name evidence="19" type="ORF">ACJMK2_012433</name>
</gene>
<comment type="caution">
    <text evidence="19">The sequence shown here is derived from an EMBL/GenBank/DDBJ whole genome shotgun (WGS) entry which is preliminary data.</text>
</comment>
<dbReference type="InterPro" id="IPR003593">
    <property type="entry name" value="AAA+_ATPase"/>
</dbReference>
<evidence type="ECO:0000256" key="9">
    <source>
        <dbReference type="ARBA" id="ARBA00022741"/>
    </source>
</evidence>
<protein>
    <recommendedName>
        <fullName evidence="14">ABC-type glutathione-S-conjugate transporter</fullName>
        <ecNumber evidence="14">7.6.2.3</ecNumber>
    </recommendedName>
</protein>
<dbReference type="Pfam" id="PF00664">
    <property type="entry name" value="ABC_membrane"/>
    <property type="match status" value="2"/>
</dbReference>
<evidence type="ECO:0000256" key="14">
    <source>
        <dbReference type="ARBA" id="ARBA00024220"/>
    </source>
</evidence>
<dbReference type="Proteomes" id="UP001634394">
    <property type="component" value="Unassembled WGS sequence"/>
</dbReference>
<evidence type="ECO:0000256" key="8">
    <source>
        <dbReference type="ARBA" id="ARBA00022737"/>
    </source>
</evidence>
<keyword evidence="6" id="KW-0926">Vacuole</keyword>
<dbReference type="InterPro" id="IPR056227">
    <property type="entry name" value="TMD0_ABC"/>
</dbReference>
<comment type="subcellular location">
    <subcellularLocation>
        <location evidence="2">Cell membrane</location>
        <topology evidence="2">Multi-pass membrane protein</topology>
    </subcellularLocation>
    <subcellularLocation>
        <location evidence="1">Vacuole membrane</location>
        <topology evidence="1">Multi-pass membrane protein</topology>
    </subcellularLocation>
</comment>
<dbReference type="PANTHER" id="PTHR24223:SF443">
    <property type="entry name" value="MULTIDRUG-RESISTANCE LIKE PROTEIN 1, ISOFORM I"/>
    <property type="match status" value="1"/>
</dbReference>
<comment type="catalytic activity">
    <reaction evidence="15">
        <text>leukotriene C4(in) + ATP + H2O = leukotriene C4(out) + ADP + phosphate + H(+)</text>
        <dbReference type="Rhea" id="RHEA:38963"/>
        <dbReference type="ChEBI" id="CHEBI:15377"/>
        <dbReference type="ChEBI" id="CHEBI:15378"/>
        <dbReference type="ChEBI" id="CHEBI:30616"/>
        <dbReference type="ChEBI" id="CHEBI:43474"/>
        <dbReference type="ChEBI" id="CHEBI:57973"/>
        <dbReference type="ChEBI" id="CHEBI:456216"/>
    </reaction>
    <physiologicalReaction direction="left-to-right" evidence="15">
        <dbReference type="Rhea" id="RHEA:38964"/>
    </physiologicalReaction>
</comment>
<sequence>MVRQDVLFLISFFRVSGYLCFLFYCMFSIILMPINETLLLNNTHPQFTDCFQNTLLVWIPCGWLWITLPVYIYYLLVKTNGAVNSITCLNISKTVISVFLCLLSIVDLVNYSTEEIQKQKLGNILLLAGCIKAATFFVSSVIIQLERVKGLVTSGVLWIFWFLLTFAEAVRFYSFITNEIYDDDVIRFVLFTLHYGSLIVQLILQSFAEKRAKKELEKQSPCPETESSFLSRIIFWWINSVIVKGFRKGIEETDLWPLNPRDHSSKSHPPFLKAWGKEAKKSKKSGPDAKELFNNYSSARHTQGFHLWGFRCTRTIKNPSLFKVLVKVYGSTMLASFGCKLIYDLLQLLNPIILGALIAFVENKANEYQWKGFAYAGSFFFVAAVQAVFYQQSVHISTTCGMRIKSALIAAIYKKALVLNNEALKDATVGDIMNFISVDCERIQVITTDLHKLWSSPMLMILAMGLLYQTLGSSVFSGLGVLLLLIPLNGILARKQRQFQARQMAFKDSRIKLMSEILYGIKVLKLHSWESFFHRKVLATRKQELINLKKSSYVNAISLFFWTAAPYLAMLSTFATYIFSSESNHLTAQKAFISLSYFNMLSTPISGLPKLITALIQAHISVNRTQTFLLSSELVSQGVISIHDDEYAISVDDGTFRWDKKSDPQLEKIDVKIPKGKLVAIVGHVGSGKTSFISALLGDMERMTGQVRIKGSIAYVPQQAWIQNATLRENILFHKTVDKTKYQLVLDACSLTSDLSMLPGRDKTEIGERGINISGGQRQRVSLARAVYNNADVYLLDDPLSAVDANVGKHIFNEVIGNTGLLRNKTRLFVTHDVHWLPKVDIIIVLVKGKITEVGSYEELLVNGGEFAHFLKSYLTDEDDEVDDPEIKEIKKKILERVNTLIPEEPGHVGQARIQRRGARRIKRPFNLKDGEKLSRTISAIDRQSQGDERDFSLRLHEDRLVEKEGTETGEVKYSVYFHYFGAMGKCFTILALFLFIIYNASLVGANIWLRFWTDDFYLEQHLNTSHTKEYQQRNNMYLGIYGAIGVAQGLSILGFFLMFATRSVRASGLLHEKMLTRILRCPMSFFDTTPSGRILNRFSRDIEFIDNTLTEISQSWLKAFFMLLSTLAVISYSTPIFLVTVVPLGIMYYLIQRFYIPTSRQLMRFEFTTWSPVCSHFSESLTGRCSIRAYGMTDKFIQQSKDKVDHHQVFFFAGQAIQRWRGVRLEFLGSFIALAASIFAVLSDSSTGGLVGLSISYALQFTTALNYMVRRAGELETNIVSVERIKEYTQLVCESEDNFHSHLLPKGWPTKGEIRFENYSTRYREGLDLVLKQFTCVIPGGEKVGIVGRSGAGKSSLALALFRLIEASEGSIYIDGCKISDMALHDLRSRLTILPQDPFLFSDTLRMNLDPLNKNTDVRLWNVLEQAHLKSLVMELPGGLNFECKEGGQNFSLGQLQLICLARALLHKTNILILDEATAAVDMETDNLIQRTIREEFKECTVLTIAHRLNTIMDYDRIMVLDKGQIKEFDSPANLLKDKNSIFFGMAQEAKLV</sequence>
<evidence type="ECO:0000313" key="19">
    <source>
        <dbReference type="EMBL" id="KAL3857798.1"/>
    </source>
</evidence>
<dbReference type="GO" id="GO:0015431">
    <property type="term" value="F:ABC-type glutathione S-conjugate transporter activity"/>
    <property type="evidence" value="ECO:0007669"/>
    <property type="project" value="UniProtKB-EC"/>
</dbReference>
<dbReference type="EC" id="7.6.2.3" evidence="14"/>
<evidence type="ECO:0000256" key="3">
    <source>
        <dbReference type="ARBA" id="ARBA00009726"/>
    </source>
</evidence>
<proteinExistence type="inferred from homology"/>
<evidence type="ECO:0000256" key="5">
    <source>
        <dbReference type="ARBA" id="ARBA00022475"/>
    </source>
</evidence>
<dbReference type="PROSITE" id="PS00211">
    <property type="entry name" value="ABC_TRANSPORTER_1"/>
    <property type="match status" value="2"/>
</dbReference>
<dbReference type="CDD" id="cd03250">
    <property type="entry name" value="ABCC_MRP_domain1"/>
    <property type="match status" value="1"/>
</dbReference>
<comment type="similarity">
    <text evidence="3">Belongs to the ABC transporter superfamily. ABCC family. Conjugate transporter (TC 3.A.1.208) subfamily.</text>
</comment>
<evidence type="ECO:0000256" key="13">
    <source>
        <dbReference type="ARBA" id="ARBA00023136"/>
    </source>
</evidence>
<feature type="transmembrane region" description="Helical" evidence="16">
    <location>
        <begin position="185"/>
        <end position="204"/>
    </location>
</feature>
<dbReference type="InterPro" id="IPR011527">
    <property type="entry name" value="ABC1_TM_dom"/>
</dbReference>
<organism evidence="19 20">
    <name type="scientific">Sinanodonta woodiana</name>
    <name type="common">Chinese pond mussel</name>
    <name type="synonym">Anodonta woodiana</name>
    <dbReference type="NCBI Taxonomy" id="1069815"/>
    <lineage>
        <taxon>Eukaryota</taxon>
        <taxon>Metazoa</taxon>
        <taxon>Spiralia</taxon>
        <taxon>Lophotrochozoa</taxon>
        <taxon>Mollusca</taxon>
        <taxon>Bivalvia</taxon>
        <taxon>Autobranchia</taxon>
        <taxon>Heteroconchia</taxon>
        <taxon>Palaeoheterodonta</taxon>
        <taxon>Unionida</taxon>
        <taxon>Unionoidea</taxon>
        <taxon>Unionidae</taxon>
        <taxon>Unioninae</taxon>
        <taxon>Sinanodonta</taxon>
    </lineage>
</organism>
<dbReference type="PANTHER" id="PTHR24223">
    <property type="entry name" value="ATP-BINDING CASSETTE SUB-FAMILY C"/>
    <property type="match status" value="1"/>
</dbReference>
<feature type="transmembrane region" description="Helical" evidence="16">
    <location>
        <begin position="55"/>
        <end position="76"/>
    </location>
</feature>
<dbReference type="SMART" id="SM00382">
    <property type="entry name" value="AAA"/>
    <property type="match status" value="2"/>
</dbReference>
<evidence type="ECO:0000259" key="18">
    <source>
        <dbReference type="PROSITE" id="PS50929"/>
    </source>
</evidence>
<feature type="domain" description="ABC transporter" evidence="17">
    <location>
        <begin position="1315"/>
        <end position="1549"/>
    </location>
</feature>
<keyword evidence="8" id="KW-0677">Repeat</keyword>
<evidence type="ECO:0000256" key="12">
    <source>
        <dbReference type="ARBA" id="ARBA00022989"/>
    </source>
</evidence>
<dbReference type="SUPFAM" id="SSF52540">
    <property type="entry name" value="P-loop containing nucleoside triphosphate hydrolases"/>
    <property type="match status" value="2"/>
</dbReference>
<keyword evidence="12 16" id="KW-1133">Transmembrane helix</keyword>
<evidence type="ECO:0000256" key="4">
    <source>
        <dbReference type="ARBA" id="ARBA00022448"/>
    </source>
</evidence>
<dbReference type="Gene3D" id="1.20.1560.10">
    <property type="entry name" value="ABC transporter type 1, transmembrane domain"/>
    <property type="match status" value="2"/>
</dbReference>
<dbReference type="NCBIfam" id="TIGR00957">
    <property type="entry name" value="MRP_assoc_pro"/>
    <property type="match status" value="1"/>
</dbReference>
<feature type="transmembrane region" description="Helical" evidence="16">
    <location>
        <begin position="1120"/>
        <end position="1152"/>
    </location>
</feature>
<dbReference type="FunFam" id="3.40.50.300:FF:000293">
    <property type="entry name" value="ATP binding cassette subfamily C member 1"/>
    <property type="match status" value="1"/>
</dbReference>
<dbReference type="InterPro" id="IPR003439">
    <property type="entry name" value="ABC_transporter-like_ATP-bd"/>
</dbReference>
<dbReference type="FunFam" id="3.40.50.300:FF:000074">
    <property type="entry name" value="Multidrug resistance-associated protein 5 isoform 1"/>
    <property type="match status" value="1"/>
</dbReference>
<dbReference type="Pfam" id="PF24357">
    <property type="entry name" value="TMD0_ABC"/>
    <property type="match status" value="1"/>
</dbReference>
<keyword evidence="20" id="KW-1185">Reference proteome</keyword>
<dbReference type="PROSITE" id="PS50929">
    <property type="entry name" value="ABC_TM1F"/>
    <property type="match status" value="2"/>
</dbReference>
<dbReference type="InterPro" id="IPR017871">
    <property type="entry name" value="ABC_transporter-like_CS"/>
</dbReference>
<dbReference type="GO" id="GO:0000323">
    <property type="term" value="C:lytic vacuole"/>
    <property type="evidence" value="ECO:0007669"/>
    <property type="project" value="UniProtKB-ARBA"/>
</dbReference>
<dbReference type="CDD" id="cd03244">
    <property type="entry name" value="ABCC_MRP_domain2"/>
    <property type="match status" value="1"/>
</dbReference>
<dbReference type="GO" id="GO:0005774">
    <property type="term" value="C:vacuolar membrane"/>
    <property type="evidence" value="ECO:0007669"/>
    <property type="project" value="UniProtKB-SubCell"/>
</dbReference>
<keyword evidence="11" id="KW-1278">Translocase</keyword>
<evidence type="ECO:0000313" key="20">
    <source>
        <dbReference type="Proteomes" id="UP001634394"/>
    </source>
</evidence>
<feature type="transmembrane region" description="Helical" evidence="16">
    <location>
        <begin position="88"/>
        <end position="109"/>
    </location>
</feature>
<dbReference type="SUPFAM" id="SSF90123">
    <property type="entry name" value="ABC transporter transmembrane region"/>
    <property type="match status" value="2"/>
</dbReference>
<feature type="transmembrane region" description="Helical" evidence="16">
    <location>
        <begin position="373"/>
        <end position="390"/>
    </location>
</feature>
<dbReference type="InterPro" id="IPR027417">
    <property type="entry name" value="P-loop_NTPase"/>
</dbReference>
<keyword evidence="9" id="KW-0547">Nucleotide-binding</keyword>
<dbReference type="Gene3D" id="3.40.50.300">
    <property type="entry name" value="P-loop containing nucleotide triphosphate hydrolases"/>
    <property type="match status" value="2"/>
</dbReference>
<dbReference type="InterPro" id="IPR050173">
    <property type="entry name" value="ABC_transporter_C-like"/>
</dbReference>
<keyword evidence="7 16" id="KW-0812">Transmembrane</keyword>
<dbReference type="PROSITE" id="PS50893">
    <property type="entry name" value="ABC_TRANSPORTER_2"/>
    <property type="match status" value="2"/>
</dbReference>
<dbReference type="FunFam" id="1.20.1560.10:FF:000020">
    <property type="entry name" value="ABC metal ion transporter"/>
    <property type="match status" value="1"/>
</dbReference>
<feature type="transmembrane region" description="Helical" evidence="16">
    <location>
        <begin position="1226"/>
        <end position="1244"/>
    </location>
</feature>
<evidence type="ECO:0000256" key="10">
    <source>
        <dbReference type="ARBA" id="ARBA00022840"/>
    </source>
</evidence>
<evidence type="ECO:0000256" key="11">
    <source>
        <dbReference type="ARBA" id="ARBA00022967"/>
    </source>
</evidence>
<dbReference type="CDD" id="cd18595">
    <property type="entry name" value="ABC_6TM_MRP1_2_3_6_D1_like"/>
    <property type="match status" value="1"/>
</dbReference>
<accession>A0ABD3VAH8</accession>
<evidence type="ECO:0000256" key="6">
    <source>
        <dbReference type="ARBA" id="ARBA00022554"/>
    </source>
</evidence>
<dbReference type="InterPro" id="IPR005292">
    <property type="entry name" value="MRP"/>
</dbReference>
<feature type="transmembrane region" description="Helical" evidence="16">
    <location>
        <begin position="12"/>
        <end position="35"/>
    </location>
</feature>
<dbReference type="CDD" id="cd18603">
    <property type="entry name" value="ABC_6TM_MRP1_2_3_6_D2_like"/>
    <property type="match status" value="1"/>
</dbReference>
<feature type="domain" description="ABC transmembrane type-1" evidence="18">
    <location>
        <begin position="334"/>
        <end position="617"/>
    </location>
</feature>
<name>A0ABD3VAH8_SINWO</name>
<evidence type="ECO:0000259" key="17">
    <source>
        <dbReference type="PROSITE" id="PS50893"/>
    </source>
</evidence>
<feature type="transmembrane region" description="Helical" evidence="16">
    <location>
        <begin position="1039"/>
        <end position="1061"/>
    </location>
</feature>
<dbReference type="EMBL" id="JBJQND010000013">
    <property type="protein sequence ID" value="KAL3857798.1"/>
    <property type="molecule type" value="Genomic_DNA"/>
</dbReference>
<feature type="transmembrane region" description="Helical" evidence="16">
    <location>
        <begin position="988"/>
        <end position="1010"/>
    </location>
</feature>
<evidence type="ECO:0000256" key="15">
    <source>
        <dbReference type="ARBA" id="ARBA00047523"/>
    </source>
</evidence>
<reference evidence="19 20" key="1">
    <citation type="submission" date="2024-11" db="EMBL/GenBank/DDBJ databases">
        <title>Chromosome-level genome assembly of the freshwater bivalve Anodonta woodiana.</title>
        <authorList>
            <person name="Chen X."/>
        </authorList>
    </citation>
    <scope>NUCLEOTIDE SEQUENCE [LARGE SCALE GENOMIC DNA]</scope>
    <source>
        <strain evidence="19">MN2024</strain>
        <tissue evidence="19">Gills</tissue>
    </source>
</reference>
<dbReference type="FunFam" id="1.20.1560.10:FF:000001">
    <property type="entry name" value="ATP-binding cassette subfamily C member 1"/>
    <property type="match status" value="1"/>
</dbReference>
<dbReference type="Pfam" id="PF00005">
    <property type="entry name" value="ABC_tran"/>
    <property type="match status" value="2"/>
</dbReference>
<feature type="domain" description="ABC transporter" evidence="17">
    <location>
        <begin position="649"/>
        <end position="873"/>
    </location>
</feature>
<evidence type="ECO:0000256" key="2">
    <source>
        <dbReference type="ARBA" id="ARBA00004651"/>
    </source>
</evidence>
<dbReference type="GO" id="GO:0005886">
    <property type="term" value="C:plasma membrane"/>
    <property type="evidence" value="ECO:0007669"/>
    <property type="project" value="UniProtKB-SubCell"/>
</dbReference>
<dbReference type="GO" id="GO:0005524">
    <property type="term" value="F:ATP binding"/>
    <property type="evidence" value="ECO:0007669"/>
    <property type="project" value="UniProtKB-KW"/>
</dbReference>
<evidence type="ECO:0000256" key="1">
    <source>
        <dbReference type="ARBA" id="ARBA00004128"/>
    </source>
</evidence>
<keyword evidence="10" id="KW-0067">ATP-binding</keyword>
<feature type="transmembrane region" description="Helical" evidence="16">
    <location>
        <begin position="1250"/>
        <end position="1270"/>
    </location>
</feature>
<feature type="transmembrane region" description="Helical" evidence="16">
    <location>
        <begin position="559"/>
        <end position="579"/>
    </location>
</feature>
<feature type="transmembrane region" description="Helical" evidence="16">
    <location>
        <begin position="475"/>
        <end position="493"/>
    </location>
</feature>
<feature type="domain" description="ABC transmembrane type-1" evidence="18">
    <location>
        <begin position="990"/>
        <end position="1278"/>
    </location>
</feature>
<evidence type="ECO:0000256" key="16">
    <source>
        <dbReference type="SAM" id="Phobius"/>
    </source>
</evidence>
<keyword evidence="13 16" id="KW-0472">Membrane</keyword>
<evidence type="ECO:0000256" key="7">
    <source>
        <dbReference type="ARBA" id="ARBA00022692"/>
    </source>
</evidence>
<dbReference type="InterPro" id="IPR036640">
    <property type="entry name" value="ABC1_TM_sf"/>
</dbReference>
<keyword evidence="4" id="KW-0813">Transport</keyword>
<keyword evidence="5" id="KW-1003">Cell membrane</keyword>